<keyword evidence="11" id="KW-1185">Reference proteome</keyword>
<dbReference type="InterPro" id="IPR038260">
    <property type="entry name" value="Vps53_C_sf"/>
</dbReference>
<evidence type="ECO:0000259" key="9">
    <source>
        <dbReference type="Pfam" id="PF16854"/>
    </source>
</evidence>
<dbReference type="OrthoDB" id="10261632at2759"/>
<protein>
    <submittedName>
        <fullName evidence="10">Uncharacterized protein</fullName>
    </submittedName>
</protein>
<reference evidence="10 11" key="1">
    <citation type="submission" date="2016-03" db="EMBL/GenBank/DDBJ databases">
        <title>Comparative genomics of the ectomycorrhizal sister species Rhizopogon vinicolor and Rhizopogon vesiculosus (Basidiomycota: Boletales) reveals a divergence of the mating type B locus.</title>
        <authorList>
            <person name="Mujic A.B."/>
            <person name="Kuo A."/>
            <person name="Tritt A."/>
            <person name="Lipzen A."/>
            <person name="Chen C."/>
            <person name="Johnson J."/>
            <person name="Sharma A."/>
            <person name="Barry K."/>
            <person name="Grigoriev I.V."/>
            <person name="Spatafora J.W."/>
        </authorList>
    </citation>
    <scope>NUCLEOTIDE SEQUENCE [LARGE SCALE GENOMIC DNA]</scope>
    <source>
        <strain evidence="10 11">AM-OR11-056</strain>
    </source>
</reference>
<dbReference type="PANTHER" id="PTHR12820">
    <property type="entry name" value="VACUOLAR SORTING PROTEIN 53"/>
    <property type="match status" value="1"/>
</dbReference>
<feature type="compositionally biased region" description="Low complexity" evidence="7">
    <location>
        <begin position="821"/>
        <end position="843"/>
    </location>
</feature>
<feature type="domain" description="Vps53 C-terminal" evidence="9">
    <location>
        <begin position="673"/>
        <end position="752"/>
    </location>
</feature>
<dbReference type="GO" id="GO:0010008">
    <property type="term" value="C:endosome membrane"/>
    <property type="evidence" value="ECO:0007669"/>
    <property type="project" value="UniProtKB-SubCell"/>
</dbReference>
<accession>A0A1J8QIR9</accession>
<dbReference type="Proteomes" id="UP000183567">
    <property type="component" value="Unassembled WGS sequence"/>
</dbReference>
<evidence type="ECO:0000256" key="7">
    <source>
        <dbReference type="SAM" id="MobiDB-lite"/>
    </source>
</evidence>
<evidence type="ECO:0000256" key="6">
    <source>
        <dbReference type="ARBA" id="ARBA00023136"/>
    </source>
</evidence>
<sequence>MTSSLYVRHKDAELPQELIFAIQRILELNSENQSDPLDVLSNDFNPIDMLNQLFPDEASLSQLETIQARLSQNERDLQCEIDALREELRRDQDPNRMQMIQEMISDLLGQMSRIREKATESEAVVRDITKDIQALDIAKKNLVLSMTILKRLQMLGTLFGIAVTDIPLLKPSKVNALTQLEDQVKEKRYGGVAQTLAAVKQISASFKPYTSVHRIQQVWKRVQQIQGEIRTQLEAEFDAFYLQDHAKPLKPAQVTDACAVADVLGPDVRRHLIDRYVALELKEYQRIFCATDEAGHLDNISRRYAWFRRVLGVYEAELGRVFPSEWRVGWVLLTKFVAITGDDLSALLSKAGSTLTIQALLEALQQTIEFESSMAKKWLTPLNEILEASSPPSSAPVQLMSSAFEPHLGVFVDAQDRALADMLAPHRVSISKGKPRTSLDATPRTSVSTDAEAAPPQTVLSSSTELFYFYGQSLEQCAKLSTGQALFDLCMLHKKWLRIYAEDVLGTRFKRPTTQIRRSMDSRFDVAQLQQAGLLINTADYCQTTAMELEEKIREKIRDSFKEKVTLQTERDLFMSAISASITTLLRELEAACEGAFTTMSRMSWEKLNEVTGQSPYVDDLVQTVESFCETLKPLIEQKKYLRNFFDKVCSLILTKFTNAVVKSRPLREIGGEQLLIDLGVVKSRLMRLPGETLVTQGYTRSLTKGTTRLEALLKVIVTPEDPPDGFILNYTLLIGDASFSNFQKILDLKGTPKIEQNSLLDTFLTITSTKTDLESASFLSALDMDPPMTLGATLGSPGSSRTTLPLSTTPGGPNSDSIFGSLSGSPPLSGPPTGSSTDGSTSRGMEPAQKREVFSDIRRFVTFGLRRSETLPAS</sequence>
<feature type="region of interest" description="Disordered" evidence="7">
    <location>
        <begin position="790"/>
        <end position="854"/>
    </location>
</feature>
<dbReference type="STRING" id="180088.A0A1J8QIR9"/>
<comment type="subcellular location">
    <subcellularLocation>
        <location evidence="2">Endosome membrane</location>
        <topology evidence="2">Peripheral membrane protein</topology>
    </subcellularLocation>
    <subcellularLocation>
        <location evidence="1">Golgi apparatus</location>
        <location evidence="1">trans-Golgi network membrane</location>
        <topology evidence="1">Peripheral membrane protein</topology>
    </subcellularLocation>
</comment>
<comment type="similarity">
    <text evidence="3">Belongs to the VPS53 family.</text>
</comment>
<dbReference type="AlphaFoldDB" id="A0A1J8QIR9"/>
<evidence type="ECO:0000256" key="2">
    <source>
        <dbReference type="ARBA" id="ARBA00004481"/>
    </source>
</evidence>
<dbReference type="GO" id="GO:0000938">
    <property type="term" value="C:GARP complex"/>
    <property type="evidence" value="ECO:0007669"/>
    <property type="project" value="InterPro"/>
</dbReference>
<dbReference type="PANTHER" id="PTHR12820:SF0">
    <property type="entry name" value="VACUOLAR PROTEIN SORTING-ASSOCIATED PROTEIN 53 HOMOLOG"/>
    <property type="match status" value="1"/>
</dbReference>
<keyword evidence="5" id="KW-0333">Golgi apparatus</keyword>
<feature type="region of interest" description="Disordered" evidence="7">
    <location>
        <begin position="432"/>
        <end position="455"/>
    </location>
</feature>
<dbReference type="GO" id="GO:0005829">
    <property type="term" value="C:cytosol"/>
    <property type="evidence" value="ECO:0007669"/>
    <property type="project" value="GOC"/>
</dbReference>
<keyword evidence="6" id="KW-0472">Membrane</keyword>
<evidence type="ECO:0000256" key="4">
    <source>
        <dbReference type="ARBA" id="ARBA00022753"/>
    </source>
</evidence>
<dbReference type="Gene3D" id="1.10.357.110">
    <property type="entry name" value="Vacuolar protein sorting-associated protein 53, C-terminus"/>
    <property type="match status" value="1"/>
</dbReference>
<evidence type="ECO:0000256" key="3">
    <source>
        <dbReference type="ARBA" id="ARBA00008628"/>
    </source>
</evidence>
<evidence type="ECO:0000313" key="10">
    <source>
        <dbReference type="EMBL" id="OJA20535.1"/>
    </source>
</evidence>
<dbReference type="InterPro" id="IPR031745">
    <property type="entry name" value="Vps53_C"/>
</dbReference>
<comment type="caution">
    <text evidence="10">The sequence shown here is derived from an EMBL/GenBank/DDBJ whole genome shotgun (WGS) entry which is preliminary data.</text>
</comment>
<dbReference type="Pfam" id="PF04100">
    <property type="entry name" value="Vps53_N"/>
    <property type="match status" value="1"/>
</dbReference>
<dbReference type="EMBL" id="LVVM01000530">
    <property type="protein sequence ID" value="OJA20535.1"/>
    <property type="molecule type" value="Genomic_DNA"/>
</dbReference>
<evidence type="ECO:0000313" key="11">
    <source>
        <dbReference type="Proteomes" id="UP000183567"/>
    </source>
</evidence>
<dbReference type="InterPro" id="IPR039766">
    <property type="entry name" value="Vps53"/>
</dbReference>
<keyword evidence="4" id="KW-0967">Endosome</keyword>
<feature type="domain" description="Vps53 N-terminal" evidence="8">
    <location>
        <begin position="42"/>
        <end position="423"/>
    </location>
</feature>
<feature type="compositionally biased region" description="Polar residues" evidence="7">
    <location>
        <begin position="439"/>
        <end position="449"/>
    </location>
</feature>
<dbReference type="InterPro" id="IPR007234">
    <property type="entry name" value="Vps53_N"/>
</dbReference>
<feature type="compositionally biased region" description="Low complexity" evidence="7">
    <location>
        <begin position="797"/>
        <end position="814"/>
    </location>
</feature>
<evidence type="ECO:0000256" key="5">
    <source>
        <dbReference type="ARBA" id="ARBA00023034"/>
    </source>
</evidence>
<proteinExistence type="inferred from homology"/>
<dbReference type="GO" id="GO:0042147">
    <property type="term" value="P:retrograde transport, endosome to Golgi"/>
    <property type="evidence" value="ECO:0007669"/>
    <property type="project" value="InterPro"/>
</dbReference>
<gene>
    <name evidence="10" type="ORF">AZE42_01603</name>
</gene>
<name>A0A1J8QIR9_9AGAM</name>
<evidence type="ECO:0000256" key="1">
    <source>
        <dbReference type="ARBA" id="ARBA00004150"/>
    </source>
</evidence>
<dbReference type="Pfam" id="PF16854">
    <property type="entry name" value="VPS53_C"/>
    <property type="match status" value="1"/>
</dbReference>
<organism evidence="10 11">
    <name type="scientific">Rhizopogon vesiculosus</name>
    <dbReference type="NCBI Taxonomy" id="180088"/>
    <lineage>
        <taxon>Eukaryota</taxon>
        <taxon>Fungi</taxon>
        <taxon>Dikarya</taxon>
        <taxon>Basidiomycota</taxon>
        <taxon>Agaricomycotina</taxon>
        <taxon>Agaricomycetes</taxon>
        <taxon>Agaricomycetidae</taxon>
        <taxon>Boletales</taxon>
        <taxon>Suillineae</taxon>
        <taxon>Rhizopogonaceae</taxon>
        <taxon>Rhizopogon</taxon>
    </lineage>
</organism>
<evidence type="ECO:0000259" key="8">
    <source>
        <dbReference type="Pfam" id="PF04100"/>
    </source>
</evidence>